<dbReference type="Gene3D" id="1.20.1250.20">
    <property type="entry name" value="MFS general substrate transporter like domains"/>
    <property type="match status" value="1"/>
</dbReference>
<dbReference type="Proteomes" id="UP001516400">
    <property type="component" value="Unassembled WGS sequence"/>
</dbReference>
<gene>
    <name evidence="7" type="ORF">HHI36_008528</name>
</gene>
<dbReference type="GO" id="GO:0016020">
    <property type="term" value="C:membrane"/>
    <property type="evidence" value="ECO:0007669"/>
    <property type="project" value="UniProtKB-SubCell"/>
</dbReference>
<organism evidence="7 8">
    <name type="scientific">Cryptolaemus montrouzieri</name>
    <dbReference type="NCBI Taxonomy" id="559131"/>
    <lineage>
        <taxon>Eukaryota</taxon>
        <taxon>Metazoa</taxon>
        <taxon>Ecdysozoa</taxon>
        <taxon>Arthropoda</taxon>
        <taxon>Hexapoda</taxon>
        <taxon>Insecta</taxon>
        <taxon>Pterygota</taxon>
        <taxon>Neoptera</taxon>
        <taxon>Endopterygota</taxon>
        <taxon>Coleoptera</taxon>
        <taxon>Polyphaga</taxon>
        <taxon>Cucujiformia</taxon>
        <taxon>Coccinelloidea</taxon>
        <taxon>Coccinellidae</taxon>
        <taxon>Scymninae</taxon>
        <taxon>Scymnini</taxon>
        <taxon>Cryptolaemus</taxon>
    </lineage>
</organism>
<dbReference type="Pfam" id="PF07690">
    <property type="entry name" value="MFS_1"/>
    <property type="match status" value="1"/>
</dbReference>
<evidence type="ECO:0000256" key="2">
    <source>
        <dbReference type="ARBA" id="ARBA00022692"/>
    </source>
</evidence>
<feature type="transmembrane region" description="Helical" evidence="6">
    <location>
        <begin position="28"/>
        <end position="51"/>
    </location>
</feature>
<feature type="transmembrane region" description="Helical" evidence="6">
    <location>
        <begin position="120"/>
        <end position="139"/>
    </location>
</feature>
<dbReference type="SUPFAM" id="SSF103473">
    <property type="entry name" value="MFS general substrate transporter"/>
    <property type="match status" value="1"/>
</dbReference>
<name>A0ABD2MSV7_9CUCU</name>
<evidence type="ECO:0000313" key="8">
    <source>
        <dbReference type="Proteomes" id="UP001516400"/>
    </source>
</evidence>
<reference evidence="7 8" key="1">
    <citation type="journal article" date="2021" name="BMC Biol.">
        <title>Horizontally acquired antibacterial genes associated with adaptive radiation of ladybird beetles.</title>
        <authorList>
            <person name="Li H.S."/>
            <person name="Tang X.F."/>
            <person name="Huang Y.H."/>
            <person name="Xu Z.Y."/>
            <person name="Chen M.L."/>
            <person name="Du X.Y."/>
            <person name="Qiu B.Y."/>
            <person name="Chen P.T."/>
            <person name="Zhang W."/>
            <person name="Slipinski A."/>
            <person name="Escalona H.E."/>
            <person name="Waterhouse R.M."/>
            <person name="Zwick A."/>
            <person name="Pang H."/>
        </authorList>
    </citation>
    <scope>NUCLEOTIDE SEQUENCE [LARGE SCALE GENOMIC DNA]</scope>
    <source>
        <strain evidence="7">SYSU2018</strain>
    </source>
</reference>
<dbReference type="PANTHER" id="PTHR10924:SF4">
    <property type="entry name" value="GH15861P"/>
    <property type="match status" value="1"/>
</dbReference>
<comment type="subcellular location">
    <subcellularLocation>
        <location evidence="1">Membrane</location>
        <topology evidence="1">Multi-pass membrane protein</topology>
    </subcellularLocation>
</comment>
<dbReference type="InterPro" id="IPR049680">
    <property type="entry name" value="FLVCR1-2_SLC49-like"/>
</dbReference>
<keyword evidence="8" id="KW-1185">Reference proteome</keyword>
<accession>A0ABD2MSV7</accession>
<sequence>MTVIAKMGVHQKSSSSSNPSIKLDSYRWIQGTIFSTYCGINFFQFMQFTIIANITEKYYNVSSTMADCTSLVFLLAFILLFIPVGHIIENTNLRTVAIISSGLTAFGTIMKLFATSPNEFHLIIMAQTFCGIGHVFNIGMYSKVACTWFGAEEVSTACGFAIMGSQVDREEIVETWRIYCEKLYAENEEINEHEIKEYEEEPFILQSEITSAIHKLKNNKSPGNDKITSEILKGIGEEGT</sequence>
<evidence type="ECO:0000313" key="7">
    <source>
        <dbReference type="EMBL" id="KAL3269458.1"/>
    </source>
</evidence>
<dbReference type="InterPro" id="IPR036259">
    <property type="entry name" value="MFS_trans_sf"/>
</dbReference>
<feature type="transmembrane region" description="Helical" evidence="6">
    <location>
        <begin position="71"/>
        <end position="88"/>
    </location>
</feature>
<evidence type="ECO:0000256" key="3">
    <source>
        <dbReference type="ARBA" id="ARBA00022989"/>
    </source>
</evidence>
<proteinExistence type="predicted"/>
<evidence type="ECO:0000256" key="1">
    <source>
        <dbReference type="ARBA" id="ARBA00004141"/>
    </source>
</evidence>
<dbReference type="PANTHER" id="PTHR10924">
    <property type="entry name" value="MAJOR FACILITATOR SUPERFAMILY PROTEIN-RELATED"/>
    <property type="match status" value="1"/>
</dbReference>
<protein>
    <submittedName>
        <fullName evidence="7">Uncharacterized protein</fullName>
    </submittedName>
</protein>
<dbReference type="InterPro" id="IPR011701">
    <property type="entry name" value="MFS"/>
</dbReference>
<feature type="region of interest" description="Disordered" evidence="5">
    <location>
        <begin position="1"/>
        <end position="20"/>
    </location>
</feature>
<keyword evidence="3 6" id="KW-1133">Transmembrane helix</keyword>
<keyword evidence="2 6" id="KW-0812">Transmembrane</keyword>
<feature type="transmembrane region" description="Helical" evidence="6">
    <location>
        <begin position="95"/>
        <end position="114"/>
    </location>
</feature>
<evidence type="ECO:0000256" key="5">
    <source>
        <dbReference type="SAM" id="MobiDB-lite"/>
    </source>
</evidence>
<comment type="caution">
    <text evidence="7">The sequence shown here is derived from an EMBL/GenBank/DDBJ whole genome shotgun (WGS) entry which is preliminary data.</text>
</comment>
<keyword evidence="4 6" id="KW-0472">Membrane</keyword>
<evidence type="ECO:0000256" key="6">
    <source>
        <dbReference type="SAM" id="Phobius"/>
    </source>
</evidence>
<dbReference type="AlphaFoldDB" id="A0ABD2MSV7"/>
<evidence type="ECO:0000256" key="4">
    <source>
        <dbReference type="ARBA" id="ARBA00023136"/>
    </source>
</evidence>
<dbReference type="EMBL" id="JABFTP020000021">
    <property type="protein sequence ID" value="KAL3269458.1"/>
    <property type="molecule type" value="Genomic_DNA"/>
</dbReference>